<dbReference type="CDD" id="cd16380">
    <property type="entry name" value="YitT_C"/>
    <property type="match status" value="1"/>
</dbReference>
<dbReference type="InterPro" id="IPR003740">
    <property type="entry name" value="YitT"/>
</dbReference>
<evidence type="ECO:0000256" key="6">
    <source>
        <dbReference type="SAM" id="Phobius"/>
    </source>
</evidence>
<evidence type="ECO:0000256" key="3">
    <source>
        <dbReference type="ARBA" id="ARBA00022692"/>
    </source>
</evidence>
<evidence type="ECO:0000256" key="1">
    <source>
        <dbReference type="ARBA" id="ARBA00004651"/>
    </source>
</evidence>
<evidence type="ECO:0000313" key="8">
    <source>
        <dbReference type="EMBL" id="KAF4324770.1"/>
    </source>
</evidence>
<dbReference type="EMBL" id="AOFI03000013">
    <property type="protein sequence ID" value="KAF4324770.1"/>
    <property type="molecule type" value="Genomic_DNA"/>
</dbReference>
<accession>A0A8J4WB04</accession>
<name>A0A8J4WB04_9STRA</name>
<dbReference type="InterPro" id="IPR051461">
    <property type="entry name" value="UPF0750_membrane"/>
</dbReference>
<evidence type="ECO:0000256" key="4">
    <source>
        <dbReference type="ARBA" id="ARBA00022989"/>
    </source>
</evidence>
<feature type="transmembrane region" description="Helical" evidence="6">
    <location>
        <begin position="236"/>
        <end position="257"/>
    </location>
</feature>
<proteinExistence type="predicted"/>
<evidence type="ECO:0000256" key="2">
    <source>
        <dbReference type="ARBA" id="ARBA00022475"/>
    </source>
</evidence>
<comment type="subcellular location">
    <subcellularLocation>
        <location evidence="1">Cell membrane</location>
        <topology evidence="1">Multi-pass membrane protein</topology>
    </subcellularLocation>
</comment>
<dbReference type="AlphaFoldDB" id="A0A8J4WB04"/>
<sequence>MIRKAKEGVKIEGDAVYFLQNTFLNDWKLASGEQITEPQLTELFPPHICSGEERIQILSSGPDQDWDAIQEMCFGFLSELTSKPDRNVKSSVFSLKLLQRIVMILVGAALMAVSLEVFLVPNGVIDGGITGISIMVSELTNLPLGIFLTLLNLPFLILGYKQIGKTFALSTLLGIVVMSIGTSLLHHVPALTPGEPLLGAVFGGLILGVGVGLVIRSGGSLDGTEIVAILLSEKSPLSVGQIVLFINVFIFAGAGFVFGWPNALYSMIAYYIAMKMIDIVNEGLDQSKSVWIISEKYRDIGSALTDRLGRGVTYLDGEGGFSGDEKKIIFVVITRLEEAKLKSIVEDWDPHAFVAIGNIHDVKGGRFKKKGIH</sequence>
<dbReference type="Pfam" id="PF10035">
    <property type="entry name" value="DUF2179"/>
    <property type="match status" value="1"/>
</dbReference>
<dbReference type="InterPro" id="IPR015867">
    <property type="entry name" value="N-reg_PII/ATP_PRibTrfase_C"/>
</dbReference>
<keyword evidence="3 6" id="KW-0812">Transmembrane</keyword>
<keyword evidence="4 6" id="KW-1133">Transmembrane helix</keyword>
<comment type="caution">
    <text evidence="8">The sequence shown here is derived from an EMBL/GenBank/DDBJ whole genome shotgun (WGS) entry which is preliminary data.</text>
</comment>
<dbReference type="PANTHER" id="PTHR33545">
    <property type="entry name" value="UPF0750 MEMBRANE PROTEIN YITT-RELATED"/>
    <property type="match status" value="1"/>
</dbReference>
<protein>
    <recommendedName>
        <fullName evidence="7">DUF2179 domain-containing protein</fullName>
    </recommendedName>
</protein>
<evidence type="ECO:0000259" key="7">
    <source>
        <dbReference type="Pfam" id="PF10035"/>
    </source>
</evidence>
<dbReference type="InterPro" id="IPR019264">
    <property type="entry name" value="DUF2179"/>
</dbReference>
<organism evidence="8 9">
    <name type="scientific">Phytophthora kernoviae 00238/432</name>
    <dbReference type="NCBI Taxonomy" id="1284355"/>
    <lineage>
        <taxon>Eukaryota</taxon>
        <taxon>Sar</taxon>
        <taxon>Stramenopiles</taxon>
        <taxon>Oomycota</taxon>
        <taxon>Peronosporomycetes</taxon>
        <taxon>Peronosporales</taxon>
        <taxon>Peronosporaceae</taxon>
        <taxon>Phytophthora</taxon>
    </lineage>
</organism>
<feature type="transmembrane region" description="Helical" evidence="6">
    <location>
        <begin position="167"/>
        <end position="185"/>
    </location>
</feature>
<keyword evidence="2" id="KW-1003">Cell membrane</keyword>
<feature type="transmembrane region" description="Helical" evidence="6">
    <location>
        <begin position="140"/>
        <end position="160"/>
    </location>
</feature>
<dbReference type="Proteomes" id="UP000702964">
    <property type="component" value="Unassembled WGS sequence"/>
</dbReference>
<evidence type="ECO:0000256" key="5">
    <source>
        <dbReference type="ARBA" id="ARBA00023136"/>
    </source>
</evidence>
<dbReference type="Pfam" id="PF02588">
    <property type="entry name" value="YitT_membrane"/>
    <property type="match status" value="1"/>
</dbReference>
<evidence type="ECO:0000313" key="9">
    <source>
        <dbReference type="Proteomes" id="UP000702964"/>
    </source>
</evidence>
<feature type="transmembrane region" description="Helical" evidence="6">
    <location>
        <begin position="197"/>
        <end position="215"/>
    </location>
</feature>
<feature type="domain" description="DUF2179" evidence="7">
    <location>
        <begin position="310"/>
        <end position="364"/>
    </location>
</feature>
<reference evidence="8" key="2">
    <citation type="submission" date="2020-02" db="EMBL/GenBank/DDBJ databases">
        <authorList>
            <person name="Studholme D.J."/>
        </authorList>
    </citation>
    <scope>NUCLEOTIDE SEQUENCE</scope>
    <source>
        <strain evidence="8">00238/432</strain>
    </source>
</reference>
<reference evidence="8" key="1">
    <citation type="journal article" date="2015" name="Genom Data">
        <title>Draft genome sequences of Phytophthora kernoviae and Phytophthora ramorum lineage EU2 from Scotland.</title>
        <authorList>
            <person name="Sambles C."/>
            <person name="Schlenzig A."/>
            <person name="O'Neill P."/>
            <person name="Grant M."/>
            <person name="Studholme D.J."/>
        </authorList>
    </citation>
    <scope>NUCLEOTIDE SEQUENCE</scope>
    <source>
        <strain evidence="8">00238/432</strain>
    </source>
</reference>
<gene>
    <name evidence="8" type="ORF">G195_001031</name>
</gene>
<dbReference type="PANTHER" id="PTHR33545:SF3">
    <property type="entry name" value="UPF0750 MEMBRANE PROTEIN YQFU"/>
    <property type="match status" value="1"/>
</dbReference>
<feature type="transmembrane region" description="Helical" evidence="6">
    <location>
        <begin position="101"/>
        <end position="120"/>
    </location>
</feature>
<dbReference type="GO" id="GO:0005886">
    <property type="term" value="C:plasma membrane"/>
    <property type="evidence" value="ECO:0007669"/>
    <property type="project" value="UniProtKB-SubCell"/>
</dbReference>
<keyword evidence="5 6" id="KW-0472">Membrane</keyword>
<dbReference type="Gene3D" id="3.30.70.120">
    <property type="match status" value="1"/>
</dbReference>